<sequence>MKVDKVFLTYIGANFLFAGGGVLLLVGSILFSHMVNSTPTLESAPEILLLQMVPFRVGLVNAIIVFATLALAIPSMIMRDSRLWLKLQGWMVIFDCCGYYNSSSPAFVTDATCSTALIASETEGCVGPFSNFVNMTLDTIFTAVFGIVAIDMILLICVAVVLKDRKEKERYHLIDAKMGLRAF</sequence>
<dbReference type="STRING" id="1441469.A0A1Q5QAK6"/>
<evidence type="ECO:0000256" key="1">
    <source>
        <dbReference type="SAM" id="Phobius"/>
    </source>
</evidence>
<keyword evidence="1" id="KW-0472">Membrane</keyword>
<evidence type="ECO:0008006" key="4">
    <source>
        <dbReference type="Google" id="ProtNLM"/>
    </source>
</evidence>
<keyword evidence="1" id="KW-1133">Transmembrane helix</keyword>
<dbReference type="RefSeq" id="XP_020122920.1">
    <property type="nucleotide sequence ID" value="XM_020261129.1"/>
</dbReference>
<keyword evidence="3" id="KW-1185">Reference proteome</keyword>
<feature type="transmembrane region" description="Helical" evidence="1">
    <location>
        <begin position="140"/>
        <end position="162"/>
    </location>
</feature>
<reference evidence="2 3" key="1">
    <citation type="submission" date="2015-06" db="EMBL/GenBank/DDBJ databases">
        <title>Talaromyces atroroseus IBT 11181 draft genome.</title>
        <authorList>
            <person name="Rasmussen K.B."/>
            <person name="Rasmussen S."/>
            <person name="Petersen B."/>
            <person name="Sicheritz-Ponten T."/>
            <person name="Mortensen U.H."/>
            <person name="Thrane U."/>
        </authorList>
    </citation>
    <scope>NUCLEOTIDE SEQUENCE [LARGE SCALE GENOMIC DNA]</scope>
    <source>
        <strain evidence="2 3">IBT 11181</strain>
    </source>
</reference>
<dbReference type="EMBL" id="LFMY01000002">
    <property type="protein sequence ID" value="OKL62799.1"/>
    <property type="molecule type" value="Genomic_DNA"/>
</dbReference>
<organism evidence="2 3">
    <name type="scientific">Talaromyces atroroseus</name>
    <dbReference type="NCBI Taxonomy" id="1441469"/>
    <lineage>
        <taxon>Eukaryota</taxon>
        <taxon>Fungi</taxon>
        <taxon>Dikarya</taxon>
        <taxon>Ascomycota</taxon>
        <taxon>Pezizomycotina</taxon>
        <taxon>Eurotiomycetes</taxon>
        <taxon>Eurotiomycetidae</taxon>
        <taxon>Eurotiales</taxon>
        <taxon>Trichocomaceae</taxon>
        <taxon>Talaromyces</taxon>
        <taxon>Talaromyces sect. Trachyspermi</taxon>
    </lineage>
</organism>
<dbReference type="GeneID" id="31001217"/>
<feature type="transmembrane region" description="Helical" evidence="1">
    <location>
        <begin position="7"/>
        <end position="35"/>
    </location>
</feature>
<evidence type="ECO:0000313" key="3">
    <source>
        <dbReference type="Proteomes" id="UP000214365"/>
    </source>
</evidence>
<dbReference type="AlphaFoldDB" id="A0A1Q5QAK6"/>
<name>A0A1Q5QAK6_TALAT</name>
<dbReference type="Proteomes" id="UP000214365">
    <property type="component" value="Unassembled WGS sequence"/>
</dbReference>
<dbReference type="OrthoDB" id="2279611at2759"/>
<accession>A0A1Q5QAK6</accession>
<evidence type="ECO:0000313" key="2">
    <source>
        <dbReference type="EMBL" id="OKL62799.1"/>
    </source>
</evidence>
<protein>
    <recommendedName>
        <fullName evidence="4">Tetraspanin</fullName>
    </recommendedName>
</protein>
<comment type="caution">
    <text evidence="2">The sequence shown here is derived from an EMBL/GenBank/DDBJ whole genome shotgun (WGS) entry which is preliminary data.</text>
</comment>
<keyword evidence="1" id="KW-0812">Transmembrane</keyword>
<feature type="transmembrane region" description="Helical" evidence="1">
    <location>
        <begin position="47"/>
        <end position="71"/>
    </location>
</feature>
<gene>
    <name evidence="2" type="ORF">UA08_01462</name>
</gene>
<proteinExistence type="predicted"/>